<organism evidence="2 3">
    <name type="scientific">Miscanthus lutarioriparius</name>
    <dbReference type="NCBI Taxonomy" id="422564"/>
    <lineage>
        <taxon>Eukaryota</taxon>
        <taxon>Viridiplantae</taxon>
        <taxon>Streptophyta</taxon>
        <taxon>Embryophyta</taxon>
        <taxon>Tracheophyta</taxon>
        <taxon>Spermatophyta</taxon>
        <taxon>Magnoliopsida</taxon>
        <taxon>Liliopsida</taxon>
        <taxon>Poales</taxon>
        <taxon>Poaceae</taxon>
        <taxon>PACMAD clade</taxon>
        <taxon>Panicoideae</taxon>
        <taxon>Andropogonodae</taxon>
        <taxon>Andropogoneae</taxon>
        <taxon>Saccharinae</taxon>
        <taxon>Miscanthus</taxon>
    </lineage>
</organism>
<dbReference type="InterPro" id="IPR051650">
    <property type="entry name" value="SL_signaling_regulator"/>
</dbReference>
<dbReference type="Proteomes" id="UP000604825">
    <property type="component" value="Unassembled WGS sequence"/>
</dbReference>
<name>A0A811RKP4_9POAL</name>
<evidence type="ECO:0000313" key="3">
    <source>
        <dbReference type="Proteomes" id="UP000604825"/>
    </source>
</evidence>
<protein>
    <submittedName>
        <fullName evidence="2">Uncharacterized protein</fullName>
    </submittedName>
</protein>
<evidence type="ECO:0000313" key="2">
    <source>
        <dbReference type="EMBL" id="CAD6270487.1"/>
    </source>
</evidence>
<feature type="compositionally biased region" description="Low complexity" evidence="1">
    <location>
        <begin position="173"/>
        <end position="186"/>
    </location>
</feature>
<dbReference type="PANTHER" id="PTHR43572:SF1">
    <property type="entry name" value="OS11G0156800 PROTEIN"/>
    <property type="match status" value="1"/>
</dbReference>
<proteinExistence type="predicted"/>
<sequence>MRSGGCAVQQELAGDAVAVMRQAVSPALRWGHAQVTPLATGSTPRSLPPVVGGLPPAPVQGVGALLQRRAQPPRDGGGLAPPAMLQFHAHHAGHRSPALSNALAAAFKRALANQRRGGSASATEGQRHIAAKVELEQLVISIVDEPSVGHVMREAGFSSAKVMANVEKAILSSEQSSNMASSSTTSPNTRAHTNNAKESKASAVRVLDCMAVASGTNRCVVVLGESAAAAKWVIKANSQRLDLRSYSYNKGELRRQHEHLKNAQFVPFSAASFQHMPREEVEAWAGDLSCGLLPQEAEVTRQQARGGACEMFYEAIHENPHCVVLVDGVKHNSELEASIMNAMASGTVRGGDGGVVSLEDSIVLCCEVLESRSPKVSSHWHAKKRIMSEVDSKVEDDGAEKGVVVPRLSLDLNVYAIDCLRH</sequence>
<dbReference type="AlphaFoldDB" id="A0A811RKP4"/>
<accession>A0A811RKP4</accession>
<dbReference type="PANTHER" id="PTHR43572">
    <property type="entry name" value="CHAPERONE PROTEIN CLPD, CHLOROPLASTIC"/>
    <property type="match status" value="1"/>
</dbReference>
<feature type="region of interest" description="Disordered" evidence="1">
    <location>
        <begin position="173"/>
        <end position="198"/>
    </location>
</feature>
<dbReference type="EMBL" id="CAJGYO010000015">
    <property type="protein sequence ID" value="CAD6270487.1"/>
    <property type="molecule type" value="Genomic_DNA"/>
</dbReference>
<reference evidence="2" key="1">
    <citation type="submission" date="2020-10" db="EMBL/GenBank/DDBJ databases">
        <authorList>
            <person name="Han B."/>
            <person name="Lu T."/>
            <person name="Zhao Q."/>
            <person name="Huang X."/>
            <person name="Zhao Y."/>
        </authorList>
    </citation>
    <scope>NUCLEOTIDE SEQUENCE</scope>
</reference>
<dbReference type="OrthoDB" id="662566at2759"/>
<keyword evidence="3" id="KW-1185">Reference proteome</keyword>
<evidence type="ECO:0000256" key="1">
    <source>
        <dbReference type="SAM" id="MobiDB-lite"/>
    </source>
</evidence>
<comment type="caution">
    <text evidence="2">The sequence shown here is derived from an EMBL/GenBank/DDBJ whole genome shotgun (WGS) entry which is preliminary data.</text>
</comment>
<dbReference type="InterPro" id="IPR036628">
    <property type="entry name" value="Clp_N_dom_sf"/>
</dbReference>
<gene>
    <name evidence="2" type="ORF">NCGR_LOCUS53779</name>
</gene>
<dbReference type="Gene3D" id="1.10.1780.10">
    <property type="entry name" value="Clp, N-terminal domain"/>
    <property type="match status" value="1"/>
</dbReference>